<feature type="chain" id="PRO_5047349166" evidence="1">
    <location>
        <begin position="21"/>
        <end position="346"/>
    </location>
</feature>
<dbReference type="Pfam" id="PF13472">
    <property type="entry name" value="Lipase_GDSL_2"/>
    <property type="match status" value="1"/>
</dbReference>
<gene>
    <name evidence="3" type="ORF">ENKNEFLB_03869</name>
</gene>
<keyword evidence="4" id="KW-1185">Reference proteome</keyword>
<evidence type="ECO:0000256" key="1">
    <source>
        <dbReference type="SAM" id="SignalP"/>
    </source>
</evidence>
<keyword evidence="1" id="KW-0732">Signal</keyword>
<feature type="domain" description="SGNH hydrolase-type esterase" evidence="2">
    <location>
        <begin position="50"/>
        <end position="268"/>
    </location>
</feature>
<dbReference type="InterPro" id="IPR006311">
    <property type="entry name" value="TAT_signal"/>
</dbReference>
<accession>A0ABX8ELR5</accession>
<keyword evidence="3" id="KW-0378">Hydrolase</keyword>
<dbReference type="Proteomes" id="UP000679307">
    <property type="component" value="Chromosome"/>
</dbReference>
<evidence type="ECO:0000313" key="3">
    <source>
        <dbReference type="EMBL" id="QVT81459.1"/>
    </source>
</evidence>
<proteinExistence type="predicted"/>
<dbReference type="EC" id="3.1.1.3" evidence="3"/>
<dbReference type="InterPro" id="IPR037460">
    <property type="entry name" value="SEST-like"/>
</dbReference>
<dbReference type="EMBL" id="CP075371">
    <property type="protein sequence ID" value="QVT81459.1"/>
    <property type="molecule type" value="Genomic_DNA"/>
</dbReference>
<dbReference type="PANTHER" id="PTHR37981:SF1">
    <property type="entry name" value="SGNH HYDROLASE-TYPE ESTERASE DOMAIN-CONTAINING PROTEIN"/>
    <property type="match status" value="1"/>
</dbReference>
<dbReference type="GO" id="GO:0004806">
    <property type="term" value="F:triacylglycerol lipase activity"/>
    <property type="evidence" value="ECO:0007669"/>
    <property type="project" value="UniProtKB-EC"/>
</dbReference>
<reference evidence="3 4" key="1">
    <citation type="submission" date="2021-05" db="EMBL/GenBank/DDBJ databases">
        <title>Complete genome of Nocardioides aquaticus KCTC 9944T isolated from meromictic and hypersaline Ekho Lake, Antarctica.</title>
        <authorList>
            <person name="Hwang K."/>
            <person name="Kim K.M."/>
            <person name="Choe H."/>
        </authorList>
    </citation>
    <scope>NUCLEOTIDE SEQUENCE [LARGE SCALE GENOMIC DNA]</scope>
    <source>
        <strain evidence="3 4">KCTC 9944</strain>
    </source>
</reference>
<dbReference type="CDD" id="cd01823">
    <property type="entry name" value="SEST_like"/>
    <property type="match status" value="1"/>
</dbReference>
<evidence type="ECO:0000313" key="4">
    <source>
        <dbReference type="Proteomes" id="UP000679307"/>
    </source>
</evidence>
<evidence type="ECO:0000259" key="2">
    <source>
        <dbReference type="Pfam" id="PF13472"/>
    </source>
</evidence>
<dbReference type="InterPro" id="IPR013830">
    <property type="entry name" value="SGNH_hydro"/>
</dbReference>
<dbReference type="PROSITE" id="PS51318">
    <property type="entry name" value="TAT"/>
    <property type="match status" value="1"/>
</dbReference>
<sequence>MARRRLPSLRLISVRRSALAGLGTLALAAGLLAPAGGTPPAAAAAPSYVALGDSYSSGTGTRSYVADGTDCLRSTSAFPSLLAAQRGYALDFRACSGATIPDVTAAQLGALGSTTSYVTVSVGGNDAGFADVLTKCALPWWAASCDKAVDGAQSFINTTLPGRLSSLYADVRSRAANARVVVVGYPRIFGGEDCNAATFFSGAEMTRLNATADLMNRRLREAAAARGFAFADPTGRFVGHAVCADAEWLNGLSNPVVESFHPNKAGQASGYLPTVAAQVPAAKSAGTGLVRVPARDIAASQAQYAALDRGIEPQVVRVPDLTSPAVRRAADRAGIDLDRWVARHAG</sequence>
<dbReference type="PANTHER" id="PTHR37981">
    <property type="entry name" value="LIPASE 2"/>
    <property type="match status" value="1"/>
</dbReference>
<organism evidence="3 4">
    <name type="scientific">Nocardioides aquaticus</name>
    <dbReference type="NCBI Taxonomy" id="160826"/>
    <lineage>
        <taxon>Bacteria</taxon>
        <taxon>Bacillati</taxon>
        <taxon>Actinomycetota</taxon>
        <taxon>Actinomycetes</taxon>
        <taxon>Propionibacteriales</taxon>
        <taxon>Nocardioidaceae</taxon>
        <taxon>Nocardioides</taxon>
    </lineage>
</organism>
<feature type="signal peptide" evidence="1">
    <location>
        <begin position="1"/>
        <end position="20"/>
    </location>
</feature>
<protein>
    <submittedName>
        <fullName evidence="3">Lipase 1</fullName>
        <ecNumber evidence="3">3.1.1.3</ecNumber>
    </submittedName>
</protein>
<name>A0ABX8ELR5_9ACTN</name>